<dbReference type="AlphaFoldDB" id="A0A6A6HC17"/>
<sequence>MYPPMPKRAHLYPTVQSIADRARTMFRDTTEDWAVTSLCVLPVVLTIYLGIVRSLDPVLNTLL</sequence>
<proteinExistence type="predicted"/>
<dbReference type="EMBL" id="ML991791">
    <property type="protein sequence ID" value="KAF2235391.1"/>
    <property type="molecule type" value="Genomic_DNA"/>
</dbReference>
<evidence type="ECO:0000313" key="3">
    <source>
        <dbReference type="Proteomes" id="UP000800092"/>
    </source>
</evidence>
<organism evidence="2 3">
    <name type="scientific">Viridothelium virens</name>
    <name type="common">Speckled blister lichen</name>
    <name type="synonym">Trypethelium virens</name>
    <dbReference type="NCBI Taxonomy" id="1048519"/>
    <lineage>
        <taxon>Eukaryota</taxon>
        <taxon>Fungi</taxon>
        <taxon>Dikarya</taxon>
        <taxon>Ascomycota</taxon>
        <taxon>Pezizomycotina</taxon>
        <taxon>Dothideomycetes</taxon>
        <taxon>Dothideomycetes incertae sedis</taxon>
        <taxon>Trypetheliales</taxon>
        <taxon>Trypetheliaceae</taxon>
        <taxon>Viridothelium</taxon>
    </lineage>
</organism>
<evidence type="ECO:0000256" key="1">
    <source>
        <dbReference type="SAM" id="Phobius"/>
    </source>
</evidence>
<keyword evidence="3" id="KW-1185">Reference proteome</keyword>
<keyword evidence="1" id="KW-0812">Transmembrane</keyword>
<keyword evidence="1" id="KW-1133">Transmembrane helix</keyword>
<gene>
    <name evidence="2" type="ORF">EV356DRAFT_500246</name>
</gene>
<accession>A0A6A6HC17</accession>
<feature type="transmembrane region" description="Helical" evidence="1">
    <location>
        <begin position="33"/>
        <end position="51"/>
    </location>
</feature>
<name>A0A6A6HC17_VIRVR</name>
<evidence type="ECO:0000313" key="2">
    <source>
        <dbReference type="EMBL" id="KAF2235391.1"/>
    </source>
</evidence>
<reference evidence="2" key="1">
    <citation type="journal article" date="2020" name="Stud. Mycol.">
        <title>101 Dothideomycetes genomes: a test case for predicting lifestyles and emergence of pathogens.</title>
        <authorList>
            <person name="Haridas S."/>
            <person name="Albert R."/>
            <person name="Binder M."/>
            <person name="Bloem J."/>
            <person name="Labutti K."/>
            <person name="Salamov A."/>
            <person name="Andreopoulos B."/>
            <person name="Baker S."/>
            <person name="Barry K."/>
            <person name="Bills G."/>
            <person name="Bluhm B."/>
            <person name="Cannon C."/>
            <person name="Castanera R."/>
            <person name="Culley D."/>
            <person name="Daum C."/>
            <person name="Ezra D."/>
            <person name="Gonzalez J."/>
            <person name="Henrissat B."/>
            <person name="Kuo A."/>
            <person name="Liang C."/>
            <person name="Lipzen A."/>
            <person name="Lutzoni F."/>
            <person name="Magnuson J."/>
            <person name="Mondo S."/>
            <person name="Nolan M."/>
            <person name="Ohm R."/>
            <person name="Pangilinan J."/>
            <person name="Park H.-J."/>
            <person name="Ramirez L."/>
            <person name="Alfaro M."/>
            <person name="Sun H."/>
            <person name="Tritt A."/>
            <person name="Yoshinaga Y."/>
            <person name="Zwiers L.-H."/>
            <person name="Turgeon B."/>
            <person name="Goodwin S."/>
            <person name="Spatafora J."/>
            <person name="Crous P."/>
            <person name="Grigoriev I."/>
        </authorList>
    </citation>
    <scope>NUCLEOTIDE SEQUENCE</scope>
    <source>
        <strain evidence="2">Tuck. ex Michener</strain>
    </source>
</reference>
<dbReference type="Proteomes" id="UP000800092">
    <property type="component" value="Unassembled WGS sequence"/>
</dbReference>
<protein>
    <submittedName>
        <fullName evidence="2">Uncharacterized protein</fullName>
    </submittedName>
</protein>
<keyword evidence="1" id="KW-0472">Membrane</keyword>